<dbReference type="InterPro" id="IPR011009">
    <property type="entry name" value="Kinase-like_dom_sf"/>
</dbReference>
<dbReference type="InterPro" id="IPR017441">
    <property type="entry name" value="Protein_kinase_ATP_BS"/>
</dbReference>
<evidence type="ECO:0008006" key="12">
    <source>
        <dbReference type="Google" id="ProtNLM"/>
    </source>
</evidence>
<feature type="domain" description="Protein kinase" evidence="9">
    <location>
        <begin position="9"/>
        <end position="261"/>
    </location>
</feature>
<dbReference type="PROSITE" id="PS50011">
    <property type="entry name" value="PROTEIN_KINASE_DOM"/>
    <property type="match status" value="1"/>
</dbReference>
<evidence type="ECO:0000256" key="1">
    <source>
        <dbReference type="ARBA" id="ARBA00022527"/>
    </source>
</evidence>
<dbReference type="PROSITE" id="PS51285">
    <property type="entry name" value="AGC_KINASE_CTER"/>
    <property type="match status" value="1"/>
</dbReference>
<dbReference type="GO" id="GO:0005524">
    <property type="term" value="F:ATP binding"/>
    <property type="evidence" value="ECO:0007669"/>
    <property type="project" value="UniProtKB-UniRule"/>
</dbReference>
<keyword evidence="5" id="KW-0418">Kinase</keyword>
<evidence type="ECO:0000259" key="9">
    <source>
        <dbReference type="PROSITE" id="PS50011"/>
    </source>
</evidence>
<dbReference type="FunFam" id="1.10.510.10:FF:000008">
    <property type="entry name" value="Non-specific serine/threonine protein kinase"/>
    <property type="match status" value="1"/>
</dbReference>
<dbReference type="GO" id="GO:0004674">
    <property type="term" value="F:protein serine/threonine kinase activity"/>
    <property type="evidence" value="ECO:0007669"/>
    <property type="project" value="UniProtKB-KW"/>
</dbReference>
<dbReference type="InterPro" id="IPR008271">
    <property type="entry name" value="Ser/Thr_kinase_AS"/>
</dbReference>
<keyword evidence="4 7" id="KW-0547">Nucleotide-binding</keyword>
<dbReference type="InterPro" id="IPR000961">
    <property type="entry name" value="AGC-kinase_C"/>
</dbReference>
<comment type="similarity">
    <text evidence="8">Belongs to the protein kinase superfamily.</text>
</comment>
<dbReference type="CDD" id="cd05123">
    <property type="entry name" value="STKc_AGC"/>
    <property type="match status" value="1"/>
</dbReference>
<accession>A0A6B2L7Y0</accession>
<reference evidence="11" key="1">
    <citation type="journal article" date="2020" name="J. Eukaryot. Microbiol.">
        <title>De novo Sequencing, Assembly and Annotation of the Transcriptome for the Free-Living Testate Amoeba Arcella intermedia.</title>
        <authorList>
            <person name="Ribeiro G.M."/>
            <person name="Porfirio-Sousa A.L."/>
            <person name="Maurer-Alcala X.X."/>
            <person name="Katz L.A."/>
            <person name="Lahr D.J.G."/>
        </authorList>
    </citation>
    <scope>NUCLEOTIDE SEQUENCE</scope>
</reference>
<protein>
    <recommendedName>
        <fullName evidence="12">Protein kinase domain-containing protein</fullName>
    </recommendedName>
</protein>
<evidence type="ECO:0000256" key="2">
    <source>
        <dbReference type="ARBA" id="ARBA00022553"/>
    </source>
</evidence>
<dbReference type="PROSITE" id="PS00107">
    <property type="entry name" value="PROTEIN_KINASE_ATP"/>
    <property type="match status" value="1"/>
</dbReference>
<dbReference type="AlphaFoldDB" id="A0A6B2L7Y0"/>
<evidence type="ECO:0000256" key="6">
    <source>
        <dbReference type="ARBA" id="ARBA00022840"/>
    </source>
</evidence>
<keyword evidence="1 8" id="KW-0723">Serine/threonine-protein kinase</keyword>
<keyword evidence="3" id="KW-0808">Transferase</keyword>
<dbReference type="SMART" id="SM00133">
    <property type="entry name" value="S_TK_X"/>
    <property type="match status" value="1"/>
</dbReference>
<dbReference type="SUPFAM" id="SSF56112">
    <property type="entry name" value="Protein kinase-like (PK-like)"/>
    <property type="match status" value="1"/>
</dbReference>
<dbReference type="PANTHER" id="PTHR24351">
    <property type="entry name" value="RIBOSOMAL PROTEIN S6 KINASE"/>
    <property type="match status" value="1"/>
</dbReference>
<dbReference type="FunFam" id="3.30.200.20:FF:000042">
    <property type="entry name" value="Aurora kinase A"/>
    <property type="match status" value="1"/>
</dbReference>
<dbReference type="InterPro" id="IPR017892">
    <property type="entry name" value="Pkinase_C"/>
</dbReference>
<dbReference type="Pfam" id="PF00069">
    <property type="entry name" value="Pkinase"/>
    <property type="match status" value="1"/>
</dbReference>
<keyword evidence="2" id="KW-0597">Phosphoprotein</keyword>
<dbReference type="InterPro" id="IPR000719">
    <property type="entry name" value="Prot_kinase_dom"/>
</dbReference>
<dbReference type="SMART" id="SM00220">
    <property type="entry name" value="S_TKc"/>
    <property type="match status" value="1"/>
</dbReference>
<evidence type="ECO:0000313" key="11">
    <source>
        <dbReference type="EMBL" id="NDV33133.1"/>
    </source>
</evidence>
<feature type="domain" description="AGC-kinase C-terminal" evidence="10">
    <location>
        <begin position="262"/>
        <end position="332"/>
    </location>
</feature>
<evidence type="ECO:0000256" key="8">
    <source>
        <dbReference type="RuleBase" id="RU000304"/>
    </source>
</evidence>
<dbReference type="Gene3D" id="1.10.510.10">
    <property type="entry name" value="Transferase(Phosphotransferase) domain 1"/>
    <property type="match status" value="1"/>
</dbReference>
<keyword evidence="6 7" id="KW-0067">ATP-binding</keyword>
<evidence type="ECO:0000256" key="4">
    <source>
        <dbReference type="ARBA" id="ARBA00022741"/>
    </source>
</evidence>
<evidence type="ECO:0000256" key="7">
    <source>
        <dbReference type="PROSITE-ProRule" id="PRU10141"/>
    </source>
</evidence>
<feature type="binding site" evidence="7">
    <location>
        <position position="38"/>
    </location>
    <ligand>
        <name>ATP</name>
        <dbReference type="ChEBI" id="CHEBI:30616"/>
    </ligand>
</feature>
<name>A0A6B2L7Y0_9EUKA</name>
<dbReference type="PROSITE" id="PS00108">
    <property type="entry name" value="PROTEIN_KINASE_ST"/>
    <property type="match status" value="1"/>
</dbReference>
<dbReference type="EMBL" id="GIBP01004164">
    <property type="protein sequence ID" value="NDV33133.1"/>
    <property type="molecule type" value="Transcribed_RNA"/>
</dbReference>
<dbReference type="Pfam" id="PF00433">
    <property type="entry name" value="Pkinase_C"/>
    <property type="match status" value="1"/>
</dbReference>
<proteinExistence type="inferred from homology"/>
<dbReference type="InterPro" id="IPR045270">
    <property type="entry name" value="STKc_AGC"/>
</dbReference>
<evidence type="ECO:0000256" key="5">
    <source>
        <dbReference type="ARBA" id="ARBA00022777"/>
    </source>
</evidence>
<organism evidence="11">
    <name type="scientific">Arcella intermedia</name>
    <dbReference type="NCBI Taxonomy" id="1963864"/>
    <lineage>
        <taxon>Eukaryota</taxon>
        <taxon>Amoebozoa</taxon>
        <taxon>Tubulinea</taxon>
        <taxon>Elardia</taxon>
        <taxon>Arcellinida</taxon>
        <taxon>Sphaerothecina</taxon>
        <taxon>Arcellidae</taxon>
        <taxon>Arcella</taxon>
    </lineage>
</organism>
<evidence type="ECO:0000259" key="10">
    <source>
        <dbReference type="PROSITE" id="PS51285"/>
    </source>
</evidence>
<evidence type="ECO:0000256" key="3">
    <source>
        <dbReference type="ARBA" id="ARBA00022679"/>
    </source>
</evidence>
<dbReference type="Gene3D" id="3.30.200.20">
    <property type="entry name" value="Phosphorylase Kinase, domain 1"/>
    <property type="match status" value="1"/>
</dbReference>
<sequence length="355" mass="40974">MEKKSFEDFNVLKTIGEGTYGKVYQVEDKNTKRIYAMKVLKKSHLLKKRAITCTITEKDILKQVRHPLIIKLYSTFQTTERVGFVMEYINGGQLFYHMRKVCNFDEDTTRFYSAEIITALEYLHSQHIIHRDLKPENILVNAQGHIVLTDFGLAKVDVTSDEGASTFCGTMEYMPPEMIKGEKYGKPADFWSVGILIYDMLYGQPPFRNNNRKKLQEMILTKKIMFPSYWARDTHSIIKELTMRDPKQRPKIEQIKKHPFFKKINWNKINKLETEAPFKPHIEKGLMDTSNIDPYYTDRATALSPAGPIPQSQEDKFLNFTYVRSFSPSHVNNHISDVTANGLPSPNPGGGTNPH</sequence>